<protein>
    <recommendedName>
        <fullName evidence="3">DUF2877 domain-containing protein</fullName>
    </recommendedName>
</protein>
<keyword evidence="2" id="KW-1185">Reference proteome</keyword>
<dbReference type="InterPro" id="IPR021530">
    <property type="entry name" value="AllH-like"/>
</dbReference>
<dbReference type="Pfam" id="PF11392">
    <property type="entry name" value="AllH"/>
    <property type="match status" value="1"/>
</dbReference>
<reference evidence="1 2" key="1">
    <citation type="journal article" date="2019" name="Int. J. Syst. Evol. Microbiol.">
        <title>The Global Catalogue of Microorganisms (GCM) 10K type strain sequencing project: providing services to taxonomists for standard genome sequencing and annotation.</title>
        <authorList>
            <consortium name="The Broad Institute Genomics Platform"/>
            <consortium name="The Broad Institute Genome Sequencing Center for Infectious Disease"/>
            <person name="Wu L."/>
            <person name="Ma J."/>
        </authorList>
    </citation>
    <scope>NUCLEOTIDE SEQUENCE [LARGE SCALE GENOMIC DNA]</scope>
    <source>
        <strain evidence="1 2">JCM 16022</strain>
    </source>
</reference>
<dbReference type="RefSeq" id="WP_344151237.1">
    <property type="nucleotide sequence ID" value="NZ_BAAAQR010000005.1"/>
</dbReference>
<evidence type="ECO:0000313" key="1">
    <source>
        <dbReference type="EMBL" id="GAA2145857.1"/>
    </source>
</evidence>
<dbReference type="Proteomes" id="UP001501771">
    <property type="component" value="Unassembled WGS sequence"/>
</dbReference>
<evidence type="ECO:0008006" key="3">
    <source>
        <dbReference type="Google" id="ProtNLM"/>
    </source>
</evidence>
<proteinExistence type="predicted"/>
<gene>
    <name evidence="1" type="ORF">GCM10009844_21110</name>
</gene>
<sequence>MIPRSVAVSAPPRVRDRLRHAPDGGRTAVHRGRHALYLDLDGWCLGVVGRAAAQVPCALRLATDDLADLDGDTAYVQAGTLHVDGTPLRVGRVVDAQVPRLDLQEPRRGTTLPTPPATVAGFAESAGLVRDPARALDPADVARLVGRGDGLTPLGDDMLCGWLALHRAAGRATLVVDAAVRSLLSRTTLLSATLLECALHGEVLPEFAAYVAAIGTPDEPDRAAALAAVGHTSGAGLLYGALLARAELDHTNGVAA</sequence>
<dbReference type="EMBL" id="BAAAQR010000005">
    <property type="protein sequence ID" value="GAA2145857.1"/>
    <property type="molecule type" value="Genomic_DNA"/>
</dbReference>
<comment type="caution">
    <text evidence="1">The sequence shown here is derived from an EMBL/GenBank/DDBJ whole genome shotgun (WGS) entry which is preliminary data.</text>
</comment>
<organism evidence="1 2">
    <name type="scientific">Nocardioides koreensis</name>
    <dbReference type="NCBI Taxonomy" id="433651"/>
    <lineage>
        <taxon>Bacteria</taxon>
        <taxon>Bacillati</taxon>
        <taxon>Actinomycetota</taxon>
        <taxon>Actinomycetes</taxon>
        <taxon>Propionibacteriales</taxon>
        <taxon>Nocardioidaceae</taxon>
        <taxon>Nocardioides</taxon>
    </lineage>
</organism>
<accession>A0ABN2ZR49</accession>
<name>A0ABN2ZR49_9ACTN</name>
<evidence type="ECO:0000313" key="2">
    <source>
        <dbReference type="Proteomes" id="UP001501771"/>
    </source>
</evidence>